<keyword evidence="5 7" id="KW-0472">Membrane</keyword>
<feature type="coiled-coil region" evidence="6">
    <location>
        <begin position="185"/>
        <end position="224"/>
    </location>
</feature>
<dbReference type="PANTHER" id="PTHR33406:SF13">
    <property type="entry name" value="MEMBRANE PROTEIN YDFJ"/>
    <property type="match status" value="1"/>
</dbReference>
<evidence type="ECO:0000256" key="1">
    <source>
        <dbReference type="ARBA" id="ARBA00004651"/>
    </source>
</evidence>
<dbReference type="InterPro" id="IPR000731">
    <property type="entry name" value="SSD"/>
</dbReference>
<organism evidence="9 10">
    <name type="scientific">Desulfonema magnum</name>
    <dbReference type="NCBI Taxonomy" id="45655"/>
    <lineage>
        <taxon>Bacteria</taxon>
        <taxon>Pseudomonadati</taxon>
        <taxon>Thermodesulfobacteriota</taxon>
        <taxon>Desulfobacteria</taxon>
        <taxon>Desulfobacterales</taxon>
        <taxon>Desulfococcaceae</taxon>
        <taxon>Desulfonema</taxon>
    </lineage>
</organism>
<evidence type="ECO:0000256" key="5">
    <source>
        <dbReference type="ARBA" id="ARBA00023136"/>
    </source>
</evidence>
<evidence type="ECO:0000256" key="3">
    <source>
        <dbReference type="ARBA" id="ARBA00022692"/>
    </source>
</evidence>
<feature type="transmembrane region" description="Helical" evidence="7">
    <location>
        <begin position="12"/>
        <end position="32"/>
    </location>
</feature>
<feature type="transmembrane region" description="Helical" evidence="7">
    <location>
        <begin position="670"/>
        <end position="688"/>
    </location>
</feature>
<evidence type="ECO:0000313" key="10">
    <source>
        <dbReference type="Proteomes" id="UP000663722"/>
    </source>
</evidence>
<dbReference type="PROSITE" id="PS50156">
    <property type="entry name" value="SSD"/>
    <property type="match status" value="1"/>
</dbReference>
<dbReference type="EMBL" id="CP061800">
    <property type="protein sequence ID" value="QTA84611.1"/>
    <property type="molecule type" value="Genomic_DNA"/>
</dbReference>
<feature type="domain" description="SSD" evidence="8">
    <location>
        <begin position="693"/>
        <end position="820"/>
    </location>
</feature>
<evidence type="ECO:0000259" key="8">
    <source>
        <dbReference type="PROSITE" id="PS50156"/>
    </source>
</evidence>
<dbReference type="AlphaFoldDB" id="A0A975GKD9"/>
<evidence type="ECO:0000256" key="7">
    <source>
        <dbReference type="SAM" id="Phobius"/>
    </source>
</evidence>
<evidence type="ECO:0000256" key="6">
    <source>
        <dbReference type="SAM" id="Coils"/>
    </source>
</evidence>
<dbReference type="InterPro" id="IPR050545">
    <property type="entry name" value="Mycobact_MmpL"/>
</dbReference>
<feature type="transmembrane region" description="Helical" evidence="7">
    <location>
        <begin position="314"/>
        <end position="336"/>
    </location>
</feature>
<protein>
    <submittedName>
        <fullName evidence="9">Membrane transport protein domain-containing protein</fullName>
    </submittedName>
</protein>
<feature type="transmembrane region" description="Helical" evidence="7">
    <location>
        <begin position="695"/>
        <end position="715"/>
    </location>
</feature>
<dbReference type="InterPro" id="IPR004869">
    <property type="entry name" value="MMPL_dom"/>
</dbReference>
<dbReference type="Proteomes" id="UP000663722">
    <property type="component" value="Chromosome"/>
</dbReference>
<feature type="transmembrane region" description="Helical" evidence="7">
    <location>
        <begin position="721"/>
        <end position="743"/>
    </location>
</feature>
<feature type="transmembrane region" description="Helical" evidence="7">
    <location>
        <begin position="436"/>
        <end position="462"/>
    </location>
</feature>
<dbReference type="Gene3D" id="1.20.1640.10">
    <property type="entry name" value="Multidrug efflux transporter AcrB transmembrane domain"/>
    <property type="match status" value="2"/>
</dbReference>
<evidence type="ECO:0000313" key="9">
    <source>
        <dbReference type="EMBL" id="QTA84611.1"/>
    </source>
</evidence>
<name>A0A975GKD9_9BACT</name>
<dbReference type="PANTHER" id="PTHR33406">
    <property type="entry name" value="MEMBRANE PROTEIN MJ1562-RELATED"/>
    <property type="match status" value="1"/>
</dbReference>
<dbReference type="Pfam" id="PF03176">
    <property type="entry name" value="MMPL"/>
    <property type="match status" value="2"/>
</dbReference>
<comment type="subcellular location">
    <subcellularLocation>
        <location evidence="1">Cell membrane</location>
        <topology evidence="1">Multi-pass membrane protein</topology>
    </subcellularLocation>
</comment>
<keyword evidence="6" id="KW-0175">Coiled coil</keyword>
<dbReference type="GO" id="GO:0005886">
    <property type="term" value="C:plasma membrane"/>
    <property type="evidence" value="ECO:0007669"/>
    <property type="project" value="UniProtKB-SubCell"/>
</dbReference>
<proteinExistence type="predicted"/>
<keyword evidence="10" id="KW-1185">Reference proteome</keyword>
<feature type="transmembrane region" description="Helical" evidence="7">
    <location>
        <begin position="365"/>
        <end position="388"/>
    </location>
</feature>
<keyword evidence="4 7" id="KW-1133">Transmembrane helix</keyword>
<accession>A0A975GKD9</accession>
<feature type="transmembrane region" description="Helical" evidence="7">
    <location>
        <begin position="769"/>
        <end position="787"/>
    </location>
</feature>
<gene>
    <name evidence="9" type="ORF">dnm_006100</name>
</gene>
<feature type="transmembrane region" description="Helical" evidence="7">
    <location>
        <begin position="288"/>
        <end position="308"/>
    </location>
</feature>
<feature type="transmembrane region" description="Helical" evidence="7">
    <location>
        <begin position="394"/>
        <end position="416"/>
    </location>
</feature>
<dbReference type="RefSeq" id="WP_207681023.1">
    <property type="nucleotide sequence ID" value="NZ_CP061800.1"/>
</dbReference>
<dbReference type="KEGG" id="dmm:dnm_006100"/>
<feature type="transmembrane region" description="Helical" evidence="7">
    <location>
        <begin position="793"/>
        <end position="814"/>
    </location>
</feature>
<keyword evidence="2" id="KW-1003">Cell membrane</keyword>
<reference evidence="9" key="1">
    <citation type="journal article" date="2021" name="Microb. Physiol.">
        <title>Proteogenomic Insights into the Physiology of Marine, Sulfate-Reducing, Filamentous Desulfonema limicola and Desulfonema magnum.</title>
        <authorList>
            <person name="Schnaars V."/>
            <person name="Wohlbrand L."/>
            <person name="Scheve S."/>
            <person name="Hinrichs C."/>
            <person name="Reinhardt R."/>
            <person name="Rabus R."/>
        </authorList>
    </citation>
    <scope>NUCLEOTIDE SEQUENCE</scope>
    <source>
        <strain evidence="9">4be13</strain>
    </source>
</reference>
<evidence type="ECO:0000256" key="4">
    <source>
        <dbReference type="ARBA" id="ARBA00022989"/>
    </source>
</evidence>
<sequence length="831" mass="94691">MKKLYDLYYKYIFDRPIFVIICLLIVMSVMGYKAKDFQIDASAESLLLENDEDLRYTRKINTRYDVYDFLVISYTPKDNDLLSDNTLENLSRLREELENLEGVSSVLSILDVPLLESPPVSYTELSEGKVRKLTSSATDRTLARTELRESYFYRNLIVSEDMTTTALMVNLRPDEIYENLSVRRNEYLEKQAEDKLSEAEAAELRNVVREIRQHLNEVNKVRHENITAIREIMDKYRPGAELFLGGISMISDDMISFIKSDLKTFGLGVFILLVVMLGIIFKRFRWIILPMLCCFFSVIAMMGVLGMFGWEVTVISSNFVSLQLIITLAIVVHLIVRYREFLEKNPESDQRTLVQNTVRTKIIPCLYAAMTTIAGFSSLLLCDILPVINFGWMMSAGILLSLVLTFILFPAGAVLLKKENPPNKSERFQFSMTGFFARFTESNGTLILIITGVVFILSVMGISRLQVENSFIDYFKDTTEIYGGMSVIDQKLGGTTPLDVIVKFEDAAPEDSAEADEDDAFIDAFDDTEEDESKYWFTDDRMAVTESVHDYLDNLEETGKVLSLGTLLKITRKLNKGESLDSYDLSILYTKLPERYRKLILSPYVSVEHNEVRFTIRIRDSLKTLKRDALLKQIQNDLVNKLELKKEQVHLTGTMVLYNNMLQSLFRSQIMTLGVVALVLMLMFLILFRSLKVAIIALFPNLFSAGVVLGVMGWLNIPLDMMTITIAAISIGIAVDDTIHYIYRFREEIKTEKDYYRTLHRCHGSIGHAMYYTSVTIIIGFSILTLSNFYPSIYFGLFTGLAMLIALIAALTLLPQLLVLFKPFGDGAEQG</sequence>
<evidence type="ECO:0000256" key="2">
    <source>
        <dbReference type="ARBA" id="ARBA00022475"/>
    </source>
</evidence>
<keyword evidence="3 7" id="KW-0812">Transmembrane</keyword>
<feature type="transmembrane region" description="Helical" evidence="7">
    <location>
        <begin position="264"/>
        <end position="281"/>
    </location>
</feature>
<dbReference type="SUPFAM" id="SSF82866">
    <property type="entry name" value="Multidrug efflux transporter AcrB transmembrane domain"/>
    <property type="match status" value="2"/>
</dbReference>